<evidence type="ECO:0000259" key="2">
    <source>
        <dbReference type="Pfam" id="PF24883"/>
    </source>
</evidence>
<organism evidence="3 4">
    <name type="scientific">Aspergillus calidoustus</name>
    <dbReference type="NCBI Taxonomy" id="454130"/>
    <lineage>
        <taxon>Eukaryota</taxon>
        <taxon>Fungi</taxon>
        <taxon>Dikarya</taxon>
        <taxon>Ascomycota</taxon>
        <taxon>Pezizomycotina</taxon>
        <taxon>Eurotiomycetes</taxon>
        <taxon>Eurotiomycetidae</taxon>
        <taxon>Eurotiales</taxon>
        <taxon>Aspergillaceae</taxon>
        <taxon>Aspergillus</taxon>
        <taxon>Aspergillus subgen. Nidulantes</taxon>
    </lineage>
</organism>
<name>A0A0U5FUQ6_ASPCI</name>
<feature type="domain" description="Nephrocystin 3-like N-terminal" evidence="2">
    <location>
        <begin position="2"/>
        <end position="87"/>
    </location>
</feature>
<evidence type="ECO:0000313" key="3">
    <source>
        <dbReference type="EMBL" id="CEL03330.1"/>
    </source>
</evidence>
<reference evidence="4" key="1">
    <citation type="journal article" date="2016" name="Genome Announc.">
        <title>Draft genome sequences of fungus Aspergillus calidoustus.</title>
        <authorList>
            <person name="Horn F."/>
            <person name="Linde J."/>
            <person name="Mattern D.J."/>
            <person name="Walther G."/>
            <person name="Guthke R."/>
            <person name="Scherlach K."/>
            <person name="Martin K."/>
            <person name="Brakhage A.A."/>
            <person name="Petzke L."/>
            <person name="Valiante V."/>
        </authorList>
    </citation>
    <scope>NUCLEOTIDE SEQUENCE [LARGE SCALE GENOMIC DNA]</scope>
    <source>
        <strain evidence="4">SF006504</strain>
    </source>
</reference>
<keyword evidence="1" id="KW-0677">Repeat</keyword>
<sequence length="154" mass="18083">MSQLVGYLPHLRTQVHTWIKQHRDARTFSFDELWQCVLDSFGLLDGVYCVVDAIDELNCEQTDFLLRRLVDLGQMRPQAVKVVMTSRPLPQIQKVLNTPSVLQLRLEDRQTNRDISLFIQHRLRQASDISDVTRETIRKSIEDPQARDRRQSLR</sequence>
<protein>
    <recommendedName>
        <fullName evidence="2">Nephrocystin 3-like N-terminal domain-containing protein</fullName>
    </recommendedName>
</protein>
<keyword evidence="4" id="KW-1185">Reference proteome</keyword>
<dbReference type="STRING" id="454130.A0A0U5FUQ6"/>
<dbReference type="Pfam" id="PF24883">
    <property type="entry name" value="NPHP3_N"/>
    <property type="match status" value="1"/>
</dbReference>
<evidence type="ECO:0000256" key="1">
    <source>
        <dbReference type="ARBA" id="ARBA00022737"/>
    </source>
</evidence>
<dbReference type="OrthoDB" id="21416at2759"/>
<dbReference type="EMBL" id="CDMC01000003">
    <property type="protein sequence ID" value="CEL03330.1"/>
    <property type="molecule type" value="Genomic_DNA"/>
</dbReference>
<accession>A0A0U5FUQ6</accession>
<dbReference type="PANTHER" id="PTHR10039:SF16">
    <property type="entry name" value="GPI INOSITOL-DEACYLASE"/>
    <property type="match status" value="1"/>
</dbReference>
<dbReference type="Proteomes" id="UP000054771">
    <property type="component" value="Unassembled WGS sequence"/>
</dbReference>
<dbReference type="InterPro" id="IPR056884">
    <property type="entry name" value="NPHP3-like_N"/>
</dbReference>
<proteinExistence type="predicted"/>
<evidence type="ECO:0000313" key="4">
    <source>
        <dbReference type="Proteomes" id="UP000054771"/>
    </source>
</evidence>
<dbReference type="AlphaFoldDB" id="A0A0U5FUQ6"/>
<gene>
    <name evidence="3" type="ORF">ASPCAL04486</name>
</gene>
<dbReference type="PANTHER" id="PTHR10039">
    <property type="entry name" value="AMELOGENIN"/>
    <property type="match status" value="1"/>
</dbReference>